<evidence type="ECO:0000313" key="3">
    <source>
        <dbReference type="EMBL" id="CAF3510462.1"/>
    </source>
</evidence>
<dbReference type="Proteomes" id="UP000682733">
    <property type="component" value="Unassembled WGS sequence"/>
</dbReference>
<dbReference type="SUPFAM" id="SSF63825">
    <property type="entry name" value="YWTD domain"/>
    <property type="match status" value="1"/>
</dbReference>
<evidence type="ECO:0000313" key="5">
    <source>
        <dbReference type="Proteomes" id="UP000663829"/>
    </source>
</evidence>
<dbReference type="Proteomes" id="UP000663829">
    <property type="component" value="Unassembled WGS sequence"/>
</dbReference>
<sequence>MIISTIVKYSERCYSSARALPDGSQLVKCKCGMEDYSQYHQRQNDLQQHQLYRQNIPDSQQITESFESVRLSNETVYPPQWQLQNIHSQGISSQYPSHDFSVSSPSLRGQIAPQNFMPPFYQCNAPGIMFPFSNTDQALVQEPSIPIVPSTIVSNPHYKPEGSIIQIAQNNGISYDSGDHLGNSVSRPNVILSTSEVNDAAPSTTSKTTTPTMTIVAEATESTPVTDDPSFEPVQSTGLIYNLKNYRYNSFLFDLYCDFDPVCGQFGSPTGICTLPDDRLLVANFDCDSMLLIDISGVVHEIYKNLVSPKAVVHFPFAPQAVVATRRDLAQLNALNLVETGKLSLQHVEQERTQQRPKVYPYSAYFLSNLIFVLTNHKNVCSIQQYDSNFTLKSTYNLPPSVQSYSLFVDNEQKCLIADTTNHRLISVDKLGQLEEHECESIHQPYSFTFLSNGAICITDRTNKYGTNGGIGIISTEPIYQS</sequence>
<gene>
    <name evidence="2" type="ORF">GPM918_LOCUS10504</name>
    <name evidence="1" type="ORF">OVA965_LOCUS1020</name>
    <name evidence="4" type="ORF">SRO942_LOCUS10505</name>
    <name evidence="3" type="ORF">TMI583_LOCUS1021</name>
</gene>
<dbReference type="EMBL" id="CAJNOK010000168">
    <property type="protein sequence ID" value="CAF0734139.1"/>
    <property type="molecule type" value="Genomic_DNA"/>
</dbReference>
<accession>A0A814C9T7</accession>
<dbReference type="Proteomes" id="UP000681722">
    <property type="component" value="Unassembled WGS sequence"/>
</dbReference>
<organism evidence="2 5">
    <name type="scientific">Didymodactylos carnosus</name>
    <dbReference type="NCBI Taxonomy" id="1234261"/>
    <lineage>
        <taxon>Eukaryota</taxon>
        <taxon>Metazoa</taxon>
        <taxon>Spiralia</taxon>
        <taxon>Gnathifera</taxon>
        <taxon>Rotifera</taxon>
        <taxon>Eurotatoria</taxon>
        <taxon>Bdelloidea</taxon>
        <taxon>Philodinida</taxon>
        <taxon>Philodinidae</taxon>
        <taxon>Didymodactylos</taxon>
    </lineage>
</organism>
<protein>
    <submittedName>
        <fullName evidence="2">Uncharacterized protein</fullName>
    </submittedName>
</protein>
<dbReference type="Proteomes" id="UP000677228">
    <property type="component" value="Unassembled WGS sequence"/>
</dbReference>
<reference evidence="2" key="1">
    <citation type="submission" date="2021-02" db="EMBL/GenBank/DDBJ databases">
        <authorList>
            <person name="Nowell W R."/>
        </authorList>
    </citation>
    <scope>NUCLEOTIDE SEQUENCE</scope>
</reference>
<dbReference type="InterPro" id="IPR011042">
    <property type="entry name" value="6-blade_b-propeller_TolB-like"/>
</dbReference>
<evidence type="ECO:0000313" key="1">
    <source>
        <dbReference type="EMBL" id="CAF0734139.1"/>
    </source>
</evidence>
<proteinExistence type="predicted"/>
<dbReference type="EMBL" id="CAJOBC010002075">
    <property type="protein sequence ID" value="CAF3714165.1"/>
    <property type="molecule type" value="Genomic_DNA"/>
</dbReference>
<keyword evidence="5" id="KW-1185">Reference proteome</keyword>
<dbReference type="Gene3D" id="2.120.10.30">
    <property type="entry name" value="TolB, C-terminal domain"/>
    <property type="match status" value="1"/>
</dbReference>
<evidence type="ECO:0000313" key="2">
    <source>
        <dbReference type="EMBL" id="CAF0937130.1"/>
    </source>
</evidence>
<name>A0A814C9T7_9BILA</name>
<comment type="caution">
    <text evidence="2">The sequence shown here is derived from an EMBL/GenBank/DDBJ whole genome shotgun (WGS) entry which is preliminary data.</text>
</comment>
<dbReference type="AlphaFoldDB" id="A0A814C9T7"/>
<evidence type="ECO:0000313" key="4">
    <source>
        <dbReference type="EMBL" id="CAF3714165.1"/>
    </source>
</evidence>
<dbReference type="EMBL" id="CAJOBA010000168">
    <property type="protein sequence ID" value="CAF3510462.1"/>
    <property type="molecule type" value="Genomic_DNA"/>
</dbReference>
<dbReference type="EMBL" id="CAJNOQ010002075">
    <property type="protein sequence ID" value="CAF0937130.1"/>
    <property type="molecule type" value="Genomic_DNA"/>
</dbReference>